<keyword evidence="2" id="KW-0472">Membrane</keyword>
<feature type="domain" description="VanZ-like" evidence="3">
    <location>
        <begin position="82"/>
        <end position="153"/>
    </location>
</feature>
<dbReference type="Proteomes" id="UP001458415">
    <property type="component" value="Unassembled WGS sequence"/>
</dbReference>
<reference evidence="4 5" key="1">
    <citation type="submission" date="2024-06" db="EMBL/GenBank/DDBJ databases">
        <title>The Natural Products Discovery Center: Release of the First 8490 Sequenced Strains for Exploring Actinobacteria Biosynthetic Diversity.</title>
        <authorList>
            <person name="Kalkreuter E."/>
            <person name="Kautsar S.A."/>
            <person name="Yang D."/>
            <person name="Bader C.D."/>
            <person name="Teijaro C.N."/>
            <person name="Fluegel L."/>
            <person name="Davis C.M."/>
            <person name="Simpson J.R."/>
            <person name="Lauterbach L."/>
            <person name="Steele A.D."/>
            <person name="Gui C."/>
            <person name="Meng S."/>
            <person name="Li G."/>
            <person name="Viehrig K."/>
            <person name="Ye F."/>
            <person name="Su P."/>
            <person name="Kiefer A.F."/>
            <person name="Nichols A."/>
            <person name="Cepeda A.J."/>
            <person name="Yan W."/>
            <person name="Fan B."/>
            <person name="Jiang Y."/>
            <person name="Adhikari A."/>
            <person name="Zheng C.-J."/>
            <person name="Schuster L."/>
            <person name="Cowan T.M."/>
            <person name="Smanski M.J."/>
            <person name="Chevrette M.G."/>
            <person name="De Carvalho L.P.S."/>
            <person name="Shen B."/>
        </authorList>
    </citation>
    <scope>NUCLEOTIDE SEQUENCE [LARGE SCALE GENOMIC DNA]</scope>
    <source>
        <strain evidence="4 5">NPDC000634</strain>
    </source>
</reference>
<dbReference type="RefSeq" id="WP_086727698.1">
    <property type="nucleotide sequence ID" value="NZ_MUBM01000199.1"/>
</dbReference>
<proteinExistence type="predicted"/>
<comment type="caution">
    <text evidence="4">The sequence shown here is derived from an EMBL/GenBank/DDBJ whole genome shotgun (WGS) entry which is preliminary data.</text>
</comment>
<dbReference type="Pfam" id="PF04892">
    <property type="entry name" value="VanZ"/>
    <property type="match status" value="1"/>
</dbReference>
<dbReference type="EMBL" id="JBEPCU010000353">
    <property type="protein sequence ID" value="MER6979330.1"/>
    <property type="molecule type" value="Genomic_DNA"/>
</dbReference>
<evidence type="ECO:0000313" key="4">
    <source>
        <dbReference type="EMBL" id="MER6979330.1"/>
    </source>
</evidence>
<feature type="transmembrane region" description="Helical" evidence="2">
    <location>
        <begin position="80"/>
        <end position="101"/>
    </location>
</feature>
<sequence length="465" mass="48505">MIQAIFKGNQGMLVTAVAFSLITALVSYFLGRRFEKPGVLCALTGAALAGIITATLYPISPDAPASATCFIERGFVTGTFTAQGLLNVLLFVPLAALATWLTRRPVPVTLACVALSATIEVTQALTPGMGRACDSIDLWTNSIGACAGALVASAGLYWDTARGGRDAGVLISRHQVRRSFIGFAAGIAAIGLTSAFTVTFVMAEVAWANTASAEQQEAARKAIADFLGEQAHVASVQFFPGPAGGPGRISANTDRGVLDIEWPSREVSSGLLQPTSPALGPDTAPVSDGAALKAGNAFVRDHFPWALAGRTNVSAAGPQQTSKLVSWRSRKDGVLMPMRMDVLVGPDRKIISFTARHIPDPELPSVHVDRRQAQAIATRKFPGDVVHSGELLARTDNAGRWHPYWMLSVGPPGAEAAPSQDGVAQDGPLDEGSSQSTTAPSIQVLVLDAVTGAVATTNPDSAESD</sequence>
<evidence type="ECO:0000313" key="5">
    <source>
        <dbReference type="Proteomes" id="UP001458415"/>
    </source>
</evidence>
<evidence type="ECO:0000256" key="2">
    <source>
        <dbReference type="SAM" id="Phobius"/>
    </source>
</evidence>
<feature type="transmembrane region" description="Helical" evidence="2">
    <location>
        <begin position="179"/>
        <end position="203"/>
    </location>
</feature>
<feature type="compositionally biased region" description="Polar residues" evidence="1">
    <location>
        <begin position="432"/>
        <end position="441"/>
    </location>
</feature>
<evidence type="ECO:0000256" key="1">
    <source>
        <dbReference type="SAM" id="MobiDB-lite"/>
    </source>
</evidence>
<name>A0ABV1W567_9ACTN</name>
<dbReference type="InterPro" id="IPR006976">
    <property type="entry name" value="VanZ-like"/>
</dbReference>
<organism evidence="4 5">
    <name type="scientific">Streptomyces carpinensis</name>
    <dbReference type="NCBI Taxonomy" id="66369"/>
    <lineage>
        <taxon>Bacteria</taxon>
        <taxon>Bacillati</taxon>
        <taxon>Actinomycetota</taxon>
        <taxon>Actinomycetes</taxon>
        <taxon>Kitasatosporales</taxon>
        <taxon>Streptomycetaceae</taxon>
        <taxon>Streptomyces</taxon>
    </lineage>
</organism>
<protein>
    <submittedName>
        <fullName evidence="4">VanZ family protein</fullName>
    </submittedName>
</protein>
<feature type="region of interest" description="Disordered" evidence="1">
    <location>
        <begin position="412"/>
        <end position="441"/>
    </location>
</feature>
<gene>
    <name evidence="4" type="ORF">ABT317_20650</name>
</gene>
<feature type="transmembrane region" description="Helical" evidence="2">
    <location>
        <begin position="38"/>
        <end position="60"/>
    </location>
</feature>
<accession>A0ABV1W567</accession>
<feature type="transmembrane region" description="Helical" evidence="2">
    <location>
        <begin position="12"/>
        <end position="31"/>
    </location>
</feature>
<feature type="transmembrane region" description="Helical" evidence="2">
    <location>
        <begin position="138"/>
        <end position="158"/>
    </location>
</feature>
<evidence type="ECO:0000259" key="3">
    <source>
        <dbReference type="Pfam" id="PF04892"/>
    </source>
</evidence>
<keyword evidence="2" id="KW-1133">Transmembrane helix</keyword>
<keyword evidence="2" id="KW-0812">Transmembrane</keyword>
<keyword evidence="5" id="KW-1185">Reference proteome</keyword>
<feature type="transmembrane region" description="Helical" evidence="2">
    <location>
        <begin position="108"/>
        <end position="126"/>
    </location>
</feature>